<comment type="function">
    <text evidence="6">ATP-dependent agmatine transferase that catalyzes the formation of 2-agmatinylcytidine (agm2C) at the wobble position (C34) of tRNA(Ile2), converting the codon specificity from AUG to AUA.</text>
</comment>
<comment type="catalytic activity">
    <reaction evidence="6">
        <text>cytidine(34) in tRNA(Ile2) + agmatine + ATP + H2O = 2-agmatinylcytidine(34) in tRNA(Ile2) + AMP + 2 phosphate + 2 H(+)</text>
        <dbReference type="Rhea" id="RHEA:43608"/>
        <dbReference type="Rhea" id="RHEA-COMP:10625"/>
        <dbReference type="Rhea" id="RHEA-COMP:10626"/>
        <dbReference type="ChEBI" id="CHEBI:15377"/>
        <dbReference type="ChEBI" id="CHEBI:15378"/>
        <dbReference type="ChEBI" id="CHEBI:30616"/>
        <dbReference type="ChEBI" id="CHEBI:43474"/>
        <dbReference type="ChEBI" id="CHEBI:58145"/>
        <dbReference type="ChEBI" id="CHEBI:82748"/>
        <dbReference type="ChEBI" id="CHEBI:83545"/>
        <dbReference type="ChEBI" id="CHEBI:456215"/>
        <dbReference type="EC" id="6.3.4.22"/>
    </reaction>
</comment>
<feature type="domain" description="TiaS FLD" evidence="7">
    <location>
        <begin position="135"/>
        <end position="252"/>
    </location>
</feature>
<keyword evidence="4 6" id="KW-0547">Nucleotide-binding</keyword>
<dbReference type="Pfam" id="PF23783">
    <property type="entry name" value="Zn_ribbon_TiaS"/>
    <property type="match status" value="1"/>
</dbReference>
<dbReference type="CDD" id="cd04482">
    <property type="entry name" value="RPA2_OBF_like"/>
    <property type="match status" value="1"/>
</dbReference>
<comment type="similarity">
    <text evidence="6">Belongs to the TiaS family.</text>
</comment>
<dbReference type="InterPro" id="IPR013696">
    <property type="entry name" value="TiaS_FLD"/>
</dbReference>
<dbReference type="AlphaFoldDB" id="A0A832TA27"/>
<sequence length="433" mass="47948">MDWVALDDTDSPAGGCTTHAAVLLRAELAEAGAEPVGRPLLVRLNPNVPFKTRGNAAVALPVEAPWSVDIEAVVLRALKKVVRKGYPETRPGLVVCEGEPPRVCESVYEEAVRRILNPGRVKESVDDDVNVVLEGRGIVGAVAALGFARVRKDHEVTFEGIAYRAEKYWGTERRVEESSIREFDRRTFPVTFDNLDSRDGDVLITPNTPCPVLYGVRSVEPDVLEVAPDMIKTREPVVEYEIFESNQATDAHLVRVDRLADAEDYSNPVLDLTVVEEPRRIPGGHVVVRCEDEEGVRVDIAAFRPARPLTEVVAALHPGDEIRVAGALRPETPKHPRTVNVEKLRVLRLERVEEVRNPVCGRCRRSMKSAGRKKGFKCSCGERAPEDSKIGVEVPRELVEGVTYEAPPVARRHLSKPEYLVELGLLEPSPLSR</sequence>
<dbReference type="PANTHER" id="PTHR40705">
    <property type="entry name" value="TRNA(ILE2) 2-AGMATINYLCYTIDINE SYNTHETASE TIAS"/>
    <property type="match status" value="1"/>
</dbReference>
<dbReference type="OMA" id="GMCTTYL"/>
<evidence type="ECO:0000259" key="8">
    <source>
        <dbReference type="Pfam" id="PF22641"/>
    </source>
</evidence>
<name>A0A832TA27_9EURY</name>
<dbReference type="InterPro" id="IPR053870">
    <property type="entry name" value="TiaS-like_TCKD"/>
</dbReference>
<dbReference type="EC" id="6.3.4.22" evidence="6"/>
<evidence type="ECO:0000256" key="2">
    <source>
        <dbReference type="ARBA" id="ARBA00022598"/>
    </source>
</evidence>
<dbReference type="SMR" id="A0A832TA27"/>
<evidence type="ECO:0000259" key="9">
    <source>
        <dbReference type="Pfam" id="PF23783"/>
    </source>
</evidence>
<dbReference type="HAMAP" id="MF_01892">
    <property type="entry name" value="tRNA_Ile2_agm2C_synt"/>
    <property type="match status" value="1"/>
</dbReference>
<dbReference type="Pfam" id="PF22641">
    <property type="entry name" value="TiaS_TCKD"/>
    <property type="match status" value="1"/>
</dbReference>
<keyword evidence="1 6" id="KW-0963">Cytoplasm</keyword>
<dbReference type="RefSeq" id="WP_011019371.1">
    <property type="nucleotide sequence ID" value="NZ_DUJS01000001.1"/>
</dbReference>
<dbReference type="GO" id="GO:0005524">
    <property type="term" value="F:ATP binding"/>
    <property type="evidence" value="ECO:0007669"/>
    <property type="project" value="UniProtKB-KW"/>
</dbReference>
<keyword evidence="3 6" id="KW-0819">tRNA processing</keyword>
<dbReference type="GeneID" id="1477104"/>
<gene>
    <name evidence="6" type="primary">tiaS</name>
    <name evidence="10" type="ORF">HA336_00165</name>
</gene>
<keyword evidence="2 6" id="KW-0436">Ligase</keyword>
<evidence type="ECO:0000313" key="11">
    <source>
        <dbReference type="Proteomes" id="UP000619545"/>
    </source>
</evidence>
<feature type="domain" description="TiaS-like TCKD" evidence="8">
    <location>
        <begin position="4"/>
        <end position="127"/>
    </location>
</feature>
<comment type="subcellular location">
    <subcellularLocation>
        <location evidence="6">Cytoplasm</location>
    </subcellularLocation>
</comment>
<dbReference type="GO" id="GO:0005737">
    <property type="term" value="C:cytoplasm"/>
    <property type="evidence" value="ECO:0007669"/>
    <property type="project" value="UniProtKB-SubCell"/>
</dbReference>
<dbReference type="Proteomes" id="UP000619545">
    <property type="component" value="Unassembled WGS sequence"/>
</dbReference>
<evidence type="ECO:0000256" key="3">
    <source>
        <dbReference type="ARBA" id="ARBA00022694"/>
    </source>
</evidence>
<comment type="caution">
    <text evidence="10">The sequence shown here is derived from an EMBL/GenBank/DDBJ whole genome shotgun (WGS) entry which is preliminary data.</text>
</comment>
<dbReference type="Gene3D" id="2.40.50.1010">
    <property type="match status" value="1"/>
</dbReference>
<keyword evidence="5 6" id="KW-0067">ATP-binding</keyword>
<dbReference type="EMBL" id="DUJS01000001">
    <property type="protein sequence ID" value="HII69631.1"/>
    <property type="molecule type" value="Genomic_DNA"/>
</dbReference>
<evidence type="ECO:0000313" key="10">
    <source>
        <dbReference type="EMBL" id="HII69631.1"/>
    </source>
</evidence>
<proteinExistence type="inferred from homology"/>
<feature type="domain" description="TiaS C-terminal zinc ribbon" evidence="9">
    <location>
        <begin position="357"/>
        <end position="398"/>
    </location>
</feature>
<protein>
    <recommendedName>
        <fullName evidence="6">tRNA(Ile2) 2-agmatinylcytidine synthetase TiaS</fullName>
        <shortName evidence="6">tRNA(Ile2)-agm2C synthetase</shortName>
        <ecNumber evidence="6">6.3.4.22</ecNumber>
    </recommendedName>
    <alternativeName>
        <fullName evidence="6">tRNA(Ile2) agmatidine synthetase</fullName>
    </alternativeName>
</protein>
<evidence type="ECO:0000259" key="7">
    <source>
        <dbReference type="Pfam" id="PF08489"/>
    </source>
</evidence>
<dbReference type="InterPro" id="IPR055394">
    <property type="entry name" value="Zn_ribbon_TiaS"/>
</dbReference>
<dbReference type="Pfam" id="PF08489">
    <property type="entry name" value="TiaS_FLD"/>
    <property type="match status" value="1"/>
</dbReference>
<reference evidence="10" key="1">
    <citation type="journal article" date="2020" name="bioRxiv">
        <title>A rank-normalized archaeal taxonomy based on genome phylogeny resolves widespread incomplete and uneven classifications.</title>
        <authorList>
            <person name="Rinke C."/>
            <person name="Chuvochina M."/>
            <person name="Mussig A.J."/>
            <person name="Chaumeil P.-A."/>
            <person name="Waite D.W."/>
            <person name="Whitman W.B."/>
            <person name="Parks D.H."/>
            <person name="Hugenholtz P."/>
        </authorList>
    </citation>
    <scope>NUCLEOTIDE SEQUENCE</scope>
    <source>
        <strain evidence="10">UBA8853</strain>
    </source>
</reference>
<dbReference type="Gene3D" id="3.90.600.20">
    <property type="match status" value="1"/>
</dbReference>
<organism evidence="10 11">
    <name type="scientific">Methanopyrus kandleri</name>
    <dbReference type="NCBI Taxonomy" id="2320"/>
    <lineage>
        <taxon>Archaea</taxon>
        <taxon>Methanobacteriati</taxon>
        <taxon>Methanobacteriota</taxon>
        <taxon>Methanomada group</taxon>
        <taxon>Methanopyri</taxon>
        <taxon>Methanopyrales</taxon>
        <taxon>Methanopyraceae</taxon>
        <taxon>Methanopyrus</taxon>
    </lineage>
</organism>
<evidence type="ECO:0000256" key="1">
    <source>
        <dbReference type="ARBA" id="ARBA00022490"/>
    </source>
</evidence>
<dbReference type="Gene3D" id="3.30.70.2200">
    <property type="match status" value="1"/>
</dbReference>
<accession>A0A832TA27</accession>
<dbReference type="GO" id="GO:0016879">
    <property type="term" value="F:ligase activity, forming carbon-nitrogen bonds"/>
    <property type="evidence" value="ECO:0007669"/>
    <property type="project" value="UniProtKB-UniRule"/>
</dbReference>
<evidence type="ECO:0000256" key="6">
    <source>
        <dbReference type="HAMAP-Rule" id="MF_01892"/>
    </source>
</evidence>
<dbReference type="InterPro" id="IPR024913">
    <property type="entry name" value="tRNA_Ile2__agm2C_synt"/>
</dbReference>
<evidence type="ECO:0000256" key="4">
    <source>
        <dbReference type="ARBA" id="ARBA00022741"/>
    </source>
</evidence>
<dbReference type="PANTHER" id="PTHR40705:SF2">
    <property type="entry name" value="DUF1743 DOMAIN-CONTAINING PROTEIN"/>
    <property type="match status" value="1"/>
</dbReference>
<evidence type="ECO:0000256" key="5">
    <source>
        <dbReference type="ARBA" id="ARBA00022840"/>
    </source>
</evidence>
<dbReference type="GO" id="GO:0002101">
    <property type="term" value="P:tRNA wobble cytosine modification"/>
    <property type="evidence" value="ECO:0007669"/>
    <property type="project" value="UniProtKB-UniRule"/>
</dbReference>